<proteinExistence type="predicted"/>
<dbReference type="InterPro" id="IPR009011">
    <property type="entry name" value="Man6P_isomerase_rcpt-bd_dom_sf"/>
</dbReference>
<dbReference type="OrthoDB" id="10046452at2759"/>
<feature type="signal peptide" evidence="1">
    <location>
        <begin position="1"/>
        <end position="19"/>
    </location>
</feature>
<dbReference type="SUPFAM" id="SSF50911">
    <property type="entry name" value="Mannose 6-phosphate receptor domain"/>
    <property type="match status" value="1"/>
</dbReference>
<accession>A0A815DDC7</accession>
<evidence type="ECO:0000313" key="2">
    <source>
        <dbReference type="EMBL" id="CAF1294803.1"/>
    </source>
</evidence>
<protein>
    <submittedName>
        <fullName evidence="2">Uncharacterized protein</fullName>
    </submittedName>
</protein>
<feature type="chain" id="PRO_5033007845" evidence="1">
    <location>
        <begin position="20"/>
        <end position="269"/>
    </location>
</feature>
<gene>
    <name evidence="2" type="ORF">QVE165_LOCUS30905</name>
</gene>
<keyword evidence="1" id="KW-0732">Signal</keyword>
<comment type="caution">
    <text evidence="2">The sequence shown here is derived from an EMBL/GenBank/DDBJ whole genome shotgun (WGS) entry which is preliminary data.</text>
</comment>
<dbReference type="EMBL" id="CAJNOM010000260">
    <property type="protein sequence ID" value="CAF1294803.1"/>
    <property type="molecule type" value="Genomic_DNA"/>
</dbReference>
<keyword evidence="3" id="KW-1185">Reference proteome</keyword>
<evidence type="ECO:0000256" key="1">
    <source>
        <dbReference type="SAM" id="SignalP"/>
    </source>
</evidence>
<evidence type="ECO:0000313" key="3">
    <source>
        <dbReference type="Proteomes" id="UP000663832"/>
    </source>
</evidence>
<name>A0A815DDC7_9BILA</name>
<organism evidence="2 3">
    <name type="scientific">Adineta steineri</name>
    <dbReference type="NCBI Taxonomy" id="433720"/>
    <lineage>
        <taxon>Eukaryota</taxon>
        <taxon>Metazoa</taxon>
        <taxon>Spiralia</taxon>
        <taxon>Gnathifera</taxon>
        <taxon>Rotifera</taxon>
        <taxon>Eurotatoria</taxon>
        <taxon>Bdelloidea</taxon>
        <taxon>Adinetida</taxon>
        <taxon>Adinetidae</taxon>
        <taxon>Adineta</taxon>
    </lineage>
</organism>
<dbReference type="AlphaFoldDB" id="A0A815DDC7"/>
<dbReference type="Proteomes" id="UP000663832">
    <property type="component" value="Unassembled WGS sequence"/>
</dbReference>
<reference evidence="2" key="1">
    <citation type="submission" date="2021-02" db="EMBL/GenBank/DDBJ databases">
        <authorList>
            <person name="Nowell W R."/>
        </authorList>
    </citation>
    <scope>NUCLEOTIDE SEQUENCE</scope>
</reference>
<sequence>MKLLYVILVFLLTVWATDAYECYSCSSTRDKGCADPFAKSKMANHKRMIKPYERCIKSTLGTILDRDAMNATECLHEDECFPFVVGDFTFSVCCCNSNLCNSSSTTQQQMLLLFGALIVSDSTCIYDVENGLQLDIRTLGFANEKGPKYNQIIDTNPTTNSFSWNGCFSYSKFDGGNCSNAAACYFDSIKNISILIAKQDTVQFTYNQGSSILSYETSHGYFTVFLICRDTDDDTTIAHQDDTNFILNLDVVVQECVIIQHIQLVVSLL</sequence>